<keyword evidence="2" id="KW-0201">Cytochrome c-type biogenesis</keyword>
<dbReference type="Gene3D" id="3.40.30.10">
    <property type="entry name" value="Glutaredoxin"/>
    <property type="match status" value="1"/>
</dbReference>
<dbReference type="InterPro" id="IPR013766">
    <property type="entry name" value="Thioredoxin_domain"/>
</dbReference>
<dbReference type="CDD" id="cd02966">
    <property type="entry name" value="TlpA_like_family"/>
    <property type="match status" value="1"/>
</dbReference>
<evidence type="ECO:0000256" key="3">
    <source>
        <dbReference type="ARBA" id="ARBA00023284"/>
    </source>
</evidence>
<dbReference type="InterPro" id="IPR013740">
    <property type="entry name" value="Redoxin"/>
</dbReference>
<gene>
    <name evidence="6" type="ORF">GCM10007935_35920</name>
</gene>
<organism evidence="6 7">
    <name type="scientific">Hydrogenophaga electricum</name>
    <dbReference type="NCBI Taxonomy" id="1230953"/>
    <lineage>
        <taxon>Bacteria</taxon>
        <taxon>Pseudomonadati</taxon>
        <taxon>Pseudomonadota</taxon>
        <taxon>Betaproteobacteria</taxon>
        <taxon>Burkholderiales</taxon>
        <taxon>Comamonadaceae</taxon>
        <taxon>Hydrogenophaga</taxon>
    </lineage>
</organism>
<dbReference type="InterPro" id="IPR036249">
    <property type="entry name" value="Thioredoxin-like_sf"/>
</dbReference>
<dbReference type="PROSITE" id="PS00194">
    <property type="entry name" value="THIOREDOXIN_1"/>
    <property type="match status" value="1"/>
</dbReference>
<evidence type="ECO:0000256" key="1">
    <source>
        <dbReference type="ARBA" id="ARBA00004196"/>
    </source>
</evidence>
<dbReference type="EMBL" id="BSPB01000046">
    <property type="protein sequence ID" value="GLS16152.1"/>
    <property type="molecule type" value="Genomic_DNA"/>
</dbReference>
<feature type="signal peptide" evidence="4">
    <location>
        <begin position="1"/>
        <end position="27"/>
    </location>
</feature>
<dbReference type="PROSITE" id="PS51352">
    <property type="entry name" value="THIOREDOXIN_2"/>
    <property type="match status" value="1"/>
</dbReference>
<evidence type="ECO:0000259" key="5">
    <source>
        <dbReference type="PROSITE" id="PS51352"/>
    </source>
</evidence>
<accession>A0ABQ6CD47</accession>
<evidence type="ECO:0000313" key="6">
    <source>
        <dbReference type="EMBL" id="GLS16152.1"/>
    </source>
</evidence>
<sequence length="176" mass="19119">MKPSQPSFFLPMRRRMGLTLLALSALAALGLSGCGTRDAAPPSTFVLLDGSSTTTEALKGKVTLVNFWATTCVTCVKEMPALVATHQKFKDRGYETVAVAMSYDPPAWVVNFAQTRQLPFKVALDNTGEIAQAWGDVKLTPTSYLVNKQGQIVKRYVGEPDMAALHKLIEDLLAQS</sequence>
<dbReference type="PANTHER" id="PTHR42852">
    <property type="entry name" value="THIOL:DISULFIDE INTERCHANGE PROTEIN DSBE"/>
    <property type="match status" value="1"/>
</dbReference>
<comment type="caution">
    <text evidence="6">The sequence shown here is derived from an EMBL/GenBank/DDBJ whole genome shotgun (WGS) entry which is preliminary data.</text>
</comment>
<dbReference type="InterPro" id="IPR050553">
    <property type="entry name" value="Thioredoxin_ResA/DsbE_sf"/>
</dbReference>
<keyword evidence="3" id="KW-0676">Redox-active center</keyword>
<dbReference type="InterPro" id="IPR017937">
    <property type="entry name" value="Thioredoxin_CS"/>
</dbReference>
<dbReference type="PANTHER" id="PTHR42852:SF18">
    <property type="entry name" value="CHROMOSOME UNDETERMINED SCAFFOLD_47, WHOLE GENOME SHOTGUN SEQUENCE"/>
    <property type="match status" value="1"/>
</dbReference>
<comment type="subcellular location">
    <subcellularLocation>
        <location evidence="1">Cell envelope</location>
    </subcellularLocation>
</comment>
<name>A0ABQ6CD47_9BURK</name>
<protein>
    <recommendedName>
        <fullName evidence="5">Thioredoxin domain-containing protein</fullName>
    </recommendedName>
</protein>
<dbReference type="PROSITE" id="PS51257">
    <property type="entry name" value="PROKAR_LIPOPROTEIN"/>
    <property type="match status" value="1"/>
</dbReference>
<evidence type="ECO:0000313" key="7">
    <source>
        <dbReference type="Proteomes" id="UP001156903"/>
    </source>
</evidence>
<feature type="chain" id="PRO_5046378538" description="Thioredoxin domain-containing protein" evidence="4">
    <location>
        <begin position="28"/>
        <end position="176"/>
    </location>
</feature>
<feature type="domain" description="Thioredoxin" evidence="5">
    <location>
        <begin position="34"/>
        <end position="174"/>
    </location>
</feature>
<proteinExistence type="predicted"/>
<dbReference type="Pfam" id="PF08534">
    <property type="entry name" value="Redoxin"/>
    <property type="match status" value="1"/>
</dbReference>
<evidence type="ECO:0000256" key="2">
    <source>
        <dbReference type="ARBA" id="ARBA00022748"/>
    </source>
</evidence>
<keyword evidence="7" id="KW-1185">Reference proteome</keyword>
<keyword evidence="4" id="KW-0732">Signal</keyword>
<dbReference type="Proteomes" id="UP001156903">
    <property type="component" value="Unassembled WGS sequence"/>
</dbReference>
<dbReference type="SUPFAM" id="SSF52833">
    <property type="entry name" value="Thioredoxin-like"/>
    <property type="match status" value="1"/>
</dbReference>
<evidence type="ECO:0000256" key="4">
    <source>
        <dbReference type="SAM" id="SignalP"/>
    </source>
</evidence>
<reference evidence="7" key="1">
    <citation type="journal article" date="2019" name="Int. J. Syst. Evol. Microbiol.">
        <title>The Global Catalogue of Microorganisms (GCM) 10K type strain sequencing project: providing services to taxonomists for standard genome sequencing and annotation.</title>
        <authorList>
            <consortium name="The Broad Institute Genomics Platform"/>
            <consortium name="The Broad Institute Genome Sequencing Center for Infectious Disease"/>
            <person name="Wu L."/>
            <person name="Ma J."/>
        </authorList>
    </citation>
    <scope>NUCLEOTIDE SEQUENCE [LARGE SCALE GENOMIC DNA]</scope>
    <source>
        <strain evidence="7">NBRC 109341</strain>
    </source>
</reference>